<dbReference type="OrthoDB" id="676329at2"/>
<keyword evidence="2" id="KW-1185">Reference proteome</keyword>
<evidence type="ECO:0000313" key="1">
    <source>
        <dbReference type="EMBL" id="QEC67362.1"/>
    </source>
</evidence>
<sequence>MIKIFSLDFEFKKLTCFAIIRVSRKTGNTEYHVRVMNSRLDNLLCGFNTFKEVNGRLINEMPADGSRELRFRTLIFQRLNVYLQNNPNSNRNLQTAFSL</sequence>
<dbReference type="AlphaFoldDB" id="A0A5B8V7Q0"/>
<reference evidence="1 2" key="1">
    <citation type="journal article" date="2016" name="Int. J. Syst. Evol. Microbiol.">
        <title>Panacibacter ginsenosidivorans gen. nov., sp. nov., with ginsenoside converting activity isolated from soil of a ginseng field.</title>
        <authorList>
            <person name="Siddiqi M.Z."/>
            <person name="Muhammad Shafi S."/>
            <person name="Choi K.D."/>
            <person name="Im W.T."/>
        </authorList>
    </citation>
    <scope>NUCLEOTIDE SEQUENCE [LARGE SCALE GENOMIC DNA]</scope>
    <source>
        <strain evidence="1 2">Gsoil1550</strain>
    </source>
</reference>
<evidence type="ECO:0000313" key="2">
    <source>
        <dbReference type="Proteomes" id="UP000321533"/>
    </source>
</evidence>
<organism evidence="1 2">
    <name type="scientific">Panacibacter ginsenosidivorans</name>
    <dbReference type="NCBI Taxonomy" id="1813871"/>
    <lineage>
        <taxon>Bacteria</taxon>
        <taxon>Pseudomonadati</taxon>
        <taxon>Bacteroidota</taxon>
        <taxon>Chitinophagia</taxon>
        <taxon>Chitinophagales</taxon>
        <taxon>Chitinophagaceae</taxon>
        <taxon>Panacibacter</taxon>
    </lineage>
</organism>
<dbReference type="KEGG" id="pgin:FRZ67_08660"/>
<accession>A0A5B8V7Q0</accession>
<name>A0A5B8V7Q0_9BACT</name>
<dbReference type="EMBL" id="CP042435">
    <property type="protein sequence ID" value="QEC67362.1"/>
    <property type="molecule type" value="Genomic_DNA"/>
</dbReference>
<dbReference type="RefSeq" id="WP_147189169.1">
    <property type="nucleotide sequence ID" value="NZ_CP042435.1"/>
</dbReference>
<proteinExistence type="predicted"/>
<protein>
    <submittedName>
        <fullName evidence="1">Uncharacterized protein</fullName>
    </submittedName>
</protein>
<gene>
    <name evidence="1" type="ORF">FRZ67_08660</name>
</gene>
<dbReference type="Proteomes" id="UP000321533">
    <property type="component" value="Chromosome"/>
</dbReference>